<proteinExistence type="predicted"/>
<dbReference type="AlphaFoldDB" id="A0A228HTT9"/>
<protein>
    <submittedName>
        <fullName evidence="1">Uncharacterized protein</fullName>
    </submittedName>
</protein>
<reference evidence="2" key="1">
    <citation type="submission" date="2017-06" db="EMBL/GenBank/DDBJ databases">
        <authorList>
            <person name="LiPuma J."/>
            <person name="Spilker T."/>
        </authorList>
    </citation>
    <scope>NUCLEOTIDE SEQUENCE [LARGE SCALE GENOMIC DNA]</scope>
    <source>
        <strain evidence="2">AU17325</strain>
    </source>
</reference>
<evidence type="ECO:0000313" key="1">
    <source>
        <dbReference type="EMBL" id="OXI33613.1"/>
    </source>
</evidence>
<dbReference type="Proteomes" id="UP000214600">
    <property type="component" value="Unassembled WGS sequence"/>
</dbReference>
<dbReference type="OrthoDB" id="9796486at2"/>
<sequence length="67" mass="7444">MLLIHIDAAYFHCSKAIVRSRLLDPGARIERDRLPSAGAMHRRLSGGTFDGDSYDRDLPARTVAGLY</sequence>
<name>A0A228HTT9_9BURK</name>
<gene>
    <name evidence="1" type="ORF">CFB84_38460</name>
</gene>
<comment type="caution">
    <text evidence="1">The sequence shown here is derived from an EMBL/GenBank/DDBJ whole genome shotgun (WGS) entry which is preliminary data.</text>
</comment>
<dbReference type="EMBL" id="NKFA01000032">
    <property type="protein sequence ID" value="OXI33613.1"/>
    <property type="molecule type" value="Genomic_DNA"/>
</dbReference>
<evidence type="ECO:0000313" key="2">
    <source>
        <dbReference type="Proteomes" id="UP000214600"/>
    </source>
</evidence>
<reference evidence="1 2" key="2">
    <citation type="submission" date="2017-08" db="EMBL/GenBank/DDBJ databases">
        <title>WGS of novel Burkholderia cepaca complex species.</title>
        <authorList>
            <person name="Lipuma J."/>
            <person name="Spilker T."/>
        </authorList>
    </citation>
    <scope>NUCLEOTIDE SEQUENCE [LARGE SCALE GENOMIC DNA]</scope>
    <source>
        <strain evidence="1 2">AU17325</strain>
    </source>
</reference>
<accession>A0A228HTT9</accession>
<organism evidence="1 2">
    <name type="scientific">Burkholderia aenigmatica</name>
    <dbReference type="NCBI Taxonomy" id="2015348"/>
    <lineage>
        <taxon>Bacteria</taxon>
        <taxon>Pseudomonadati</taxon>
        <taxon>Pseudomonadota</taxon>
        <taxon>Betaproteobacteria</taxon>
        <taxon>Burkholderiales</taxon>
        <taxon>Burkholderiaceae</taxon>
        <taxon>Burkholderia</taxon>
        <taxon>Burkholderia cepacia complex</taxon>
    </lineage>
</organism>